<dbReference type="GO" id="GO:0045893">
    <property type="term" value="P:positive regulation of DNA-templated transcription"/>
    <property type="evidence" value="ECO:0007669"/>
    <property type="project" value="UniProtKB-ARBA"/>
</dbReference>
<evidence type="ECO:0000256" key="4">
    <source>
        <dbReference type="ARBA" id="ARBA00022723"/>
    </source>
</evidence>
<dbReference type="Proteomes" id="UP000288216">
    <property type="component" value="Unassembled WGS sequence"/>
</dbReference>
<keyword evidence="4" id="KW-0479">Metal-binding</keyword>
<dbReference type="SUPFAM" id="SSF57667">
    <property type="entry name" value="beta-beta-alpha zinc fingers"/>
    <property type="match status" value="2"/>
</dbReference>
<dbReference type="PROSITE" id="PS50157">
    <property type="entry name" value="ZINC_FINGER_C2H2_2"/>
    <property type="match status" value="3"/>
</dbReference>
<name>A0A401Q370_SCYTO</name>
<keyword evidence="5" id="KW-0677">Repeat</keyword>
<evidence type="ECO:0000256" key="10">
    <source>
        <dbReference type="ARBA" id="ARBA00023125"/>
    </source>
</evidence>
<evidence type="ECO:0000256" key="11">
    <source>
        <dbReference type="ARBA" id="ARBA00023159"/>
    </source>
</evidence>
<keyword evidence="17" id="KW-1185">Reference proteome</keyword>
<dbReference type="GO" id="GO:0000981">
    <property type="term" value="F:DNA-binding transcription factor activity, RNA polymerase II-specific"/>
    <property type="evidence" value="ECO:0007669"/>
    <property type="project" value="TreeGrafter"/>
</dbReference>
<gene>
    <name evidence="16" type="ORF">scyTo_0017015</name>
</gene>
<dbReference type="Gene3D" id="3.30.160.60">
    <property type="entry name" value="Classic Zinc Finger"/>
    <property type="match status" value="3"/>
</dbReference>
<keyword evidence="9" id="KW-0805">Transcription regulation</keyword>
<keyword evidence="11" id="KW-0010">Activator</keyword>
<evidence type="ECO:0000256" key="9">
    <source>
        <dbReference type="ARBA" id="ARBA00023015"/>
    </source>
</evidence>
<dbReference type="SMART" id="SM00355">
    <property type="entry name" value="ZnF_C2H2"/>
    <property type="match status" value="3"/>
</dbReference>
<dbReference type="Pfam" id="PF00096">
    <property type="entry name" value="zf-C2H2"/>
    <property type="match status" value="3"/>
</dbReference>
<evidence type="ECO:0000259" key="15">
    <source>
        <dbReference type="PROSITE" id="PS50157"/>
    </source>
</evidence>
<keyword evidence="3" id="KW-0597">Phosphoprotein</keyword>
<comment type="subcellular location">
    <subcellularLocation>
        <location evidence="1">Nucleus</location>
    </subcellularLocation>
</comment>
<evidence type="ECO:0000256" key="6">
    <source>
        <dbReference type="ARBA" id="ARBA00022771"/>
    </source>
</evidence>
<dbReference type="STRING" id="75743.A0A401Q370"/>
<evidence type="ECO:0000313" key="17">
    <source>
        <dbReference type="Proteomes" id="UP000288216"/>
    </source>
</evidence>
<evidence type="ECO:0000256" key="8">
    <source>
        <dbReference type="ARBA" id="ARBA00022843"/>
    </source>
</evidence>
<proteinExistence type="inferred from homology"/>
<dbReference type="GO" id="GO:0008270">
    <property type="term" value="F:zinc ion binding"/>
    <property type="evidence" value="ECO:0007669"/>
    <property type="project" value="UniProtKB-KW"/>
</dbReference>
<dbReference type="PROSITE" id="PS00028">
    <property type="entry name" value="ZINC_FINGER_C2H2_1"/>
    <property type="match status" value="3"/>
</dbReference>
<evidence type="ECO:0000256" key="14">
    <source>
        <dbReference type="PROSITE-ProRule" id="PRU00042"/>
    </source>
</evidence>
<keyword evidence="10" id="KW-0238">DNA-binding</keyword>
<keyword evidence="6 14" id="KW-0863">Zinc-finger</keyword>
<comment type="similarity">
    <text evidence="2">Belongs to the krueppel C2H2-type zinc-finger protein family.</text>
</comment>
<feature type="non-terminal residue" evidence="16">
    <location>
        <position position="1"/>
    </location>
</feature>
<evidence type="ECO:0000256" key="13">
    <source>
        <dbReference type="ARBA" id="ARBA00023242"/>
    </source>
</evidence>
<dbReference type="OMA" id="NQANCVD"/>
<dbReference type="InterPro" id="IPR036236">
    <property type="entry name" value="Znf_C2H2_sf"/>
</dbReference>
<dbReference type="OrthoDB" id="4748970at2759"/>
<dbReference type="GO" id="GO:0005634">
    <property type="term" value="C:nucleus"/>
    <property type="evidence" value="ECO:0007669"/>
    <property type="project" value="UniProtKB-SubCell"/>
</dbReference>
<evidence type="ECO:0000256" key="7">
    <source>
        <dbReference type="ARBA" id="ARBA00022833"/>
    </source>
</evidence>
<dbReference type="PANTHER" id="PTHR23235:SF175">
    <property type="entry name" value="C2H2-TYPE DOMAIN-CONTAINING PROTEIN"/>
    <property type="match status" value="1"/>
</dbReference>
<evidence type="ECO:0000256" key="12">
    <source>
        <dbReference type="ARBA" id="ARBA00023163"/>
    </source>
</evidence>
<evidence type="ECO:0000313" key="16">
    <source>
        <dbReference type="EMBL" id="GCB79808.1"/>
    </source>
</evidence>
<keyword evidence="8" id="KW-0832">Ubl conjugation</keyword>
<dbReference type="FunFam" id="3.30.160.60:FF:000237">
    <property type="entry name" value="Krueppel-like factor 2"/>
    <property type="match status" value="1"/>
</dbReference>
<dbReference type="AlphaFoldDB" id="A0A401Q370"/>
<dbReference type="InterPro" id="IPR013087">
    <property type="entry name" value="Znf_C2H2_type"/>
</dbReference>
<reference evidence="16 17" key="1">
    <citation type="journal article" date="2018" name="Nat. Ecol. Evol.">
        <title>Shark genomes provide insights into elasmobranch evolution and the origin of vertebrates.</title>
        <authorList>
            <person name="Hara Y"/>
            <person name="Yamaguchi K"/>
            <person name="Onimaru K"/>
            <person name="Kadota M"/>
            <person name="Koyanagi M"/>
            <person name="Keeley SD"/>
            <person name="Tatsumi K"/>
            <person name="Tanaka K"/>
            <person name="Motone F"/>
            <person name="Kageyama Y"/>
            <person name="Nozu R"/>
            <person name="Adachi N"/>
            <person name="Nishimura O"/>
            <person name="Nakagawa R"/>
            <person name="Tanegashima C"/>
            <person name="Kiyatake I"/>
            <person name="Matsumoto R"/>
            <person name="Murakumo K"/>
            <person name="Nishida K"/>
            <person name="Terakita A"/>
            <person name="Kuratani S"/>
            <person name="Sato K"/>
            <person name="Hyodo S Kuraku.S."/>
        </authorList>
    </citation>
    <scope>NUCLEOTIDE SEQUENCE [LARGE SCALE GENOMIC DNA]</scope>
</reference>
<feature type="domain" description="C2H2-type" evidence="15">
    <location>
        <begin position="376"/>
        <end position="399"/>
    </location>
</feature>
<comment type="caution">
    <text evidence="16">The sequence shown here is derived from an EMBL/GenBank/DDBJ whole genome shotgun (WGS) entry which is preliminary data.</text>
</comment>
<organism evidence="16 17">
    <name type="scientific">Scyliorhinus torazame</name>
    <name type="common">Cloudy catshark</name>
    <name type="synonym">Catulus torazame</name>
    <dbReference type="NCBI Taxonomy" id="75743"/>
    <lineage>
        <taxon>Eukaryota</taxon>
        <taxon>Metazoa</taxon>
        <taxon>Chordata</taxon>
        <taxon>Craniata</taxon>
        <taxon>Vertebrata</taxon>
        <taxon>Chondrichthyes</taxon>
        <taxon>Elasmobranchii</taxon>
        <taxon>Galeomorphii</taxon>
        <taxon>Galeoidea</taxon>
        <taxon>Carcharhiniformes</taxon>
        <taxon>Scyliorhinidae</taxon>
        <taxon>Scyliorhinus</taxon>
    </lineage>
</organism>
<keyword evidence="12" id="KW-0804">Transcription</keyword>
<dbReference type="PANTHER" id="PTHR23235">
    <property type="entry name" value="KRUEPPEL-LIKE TRANSCRIPTION FACTOR"/>
    <property type="match status" value="1"/>
</dbReference>
<keyword evidence="13" id="KW-0539">Nucleus</keyword>
<keyword evidence="7" id="KW-0862">Zinc</keyword>
<dbReference type="EMBL" id="BFAA01010729">
    <property type="protein sequence ID" value="GCB79808.1"/>
    <property type="molecule type" value="Genomic_DNA"/>
</dbReference>
<evidence type="ECO:0000256" key="1">
    <source>
        <dbReference type="ARBA" id="ARBA00004123"/>
    </source>
</evidence>
<evidence type="ECO:0000256" key="5">
    <source>
        <dbReference type="ARBA" id="ARBA00022737"/>
    </source>
</evidence>
<feature type="domain" description="C2H2-type" evidence="15">
    <location>
        <begin position="346"/>
        <end position="375"/>
    </location>
</feature>
<evidence type="ECO:0000256" key="3">
    <source>
        <dbReference type="ARBA" id="ARBA00022553"/>
    </source>
</evidence>
<feature type="domain" description="C2H2-type" evidence="15">
    <location>
        <begin position="316"/>
        <end position="345"/>
    </location>
</feature>
<accession>A0A401Q370</accession>
<protein>
    <recommendedName>
        <fullName evidence="15">C2H2-type domain-containing protein</fullName>
    </recommendedName>
</protein>
<dbReference type="FunFam" id="3.30.160.60:FF:000018">
    <property type="entry name" value="Krueppel-like factor 15"/>
    <property type="match status" value="1"/>
</dbReference>
<evidence type="ECO:0000256" key="2">
    <source>
        <dbReference type="ARBA" id="ARBA00006991"/>
    </source>
</evidence>
<dbReference type="FunFam" id="3.30.160.60:FF:000446">
    <property type="entry name" value="Zinc finger protein"/>
    <property type="match status" value="1"/>
</dbReference>
<dbReference type="GO" id="GO:0000978">
    <property type="term" value="F:RNA polymerase II cis-regulatory region sequence-specific DNA binding"/>
    <property type="evidence" value="ECO:0007669"/>
    <property type="project" value="TreeGrafter"/>
</dbReference>
<sequence length="399" mass="44369">PDRWWEVDGNTAKLNSLVGKGSAETTVMPMLTPDQIKREDDDFGSYLDLDLFLSDLSSGETSVSPPVPAGYALADGTGNCSGKVKKEAQQAGDWNGSDAPRTSLVAELLSSDVQTSLGNQANCVDARSKTYTNLGSADHGMAVQVLEKLVDHTHMPAGGAVQGFQKQASMASAANPLVDEKPVLIPRNQMPIPLGRQFYSQTQAEPASGSLRSQPVNQFQIPQNYRYHHHLQQQPPLGYHVLSRYPSYYPHQPPHQYQGQIHFYMSNLKAAHSTQGAALPPPSSLMALIPPPTAAPEEAKLKRSRKTWVRKRVTTHTCDYPGCGKVYTKSSHLKAHLRTHTGEKPYQCTWEGCSWKFARSDELTRHYRKHTGHRPFQCHLCERAFSRSDHLALHMKRHM</sequence>